<reference evidence="1 2" key="1">
    <citation type="journal article" date="2017" name="G3 (Bethesda)">
        <title>The Physical Genome Mapping of Anopheles albimanus Corrected Scaffold Misassemblies and Identified Interarm Rearrangements in Genus Anopheles.</title>
        <authorList>
            <person name="Artemov G.N."/>
            <person name="Peery A.N."/>
            <person name="Jiang X."/>
            <person name="Tu Z."/>
            <person name="Stegniy V.N."/>
            <person name="Sharakhova M.V."/>
            <person name="Sharakhov I.V."/>
        </authorList>
    </citation>
    <scope>NUCLEOTIDE SEQUENCE [LARGE SCALE GENOMIC DNA]</scope>
    <source>
        <strain evidence="1 2">ALBI9_A</strain>
    </source>
</reference>
<proteinExistence type="predicted"/>
<accession>A0A182FY82</accession>
<name>A0A182FY82_ANOAL</name>
<protein>
    <submittedName>
        <fullName evidence="1">Uncharacterized protein</fullName>
    </submittedName>
</protein>
<dbReference type="EnsemblMetazoa" id="AALB014581-RD">
    <property type="protein sequence ID" value="AALB014581-PD"/>
    <property type="gene ID" value="AALB014581"/>
</dbReference>
<dbReference type="Proteomes" id="UP000069272">
    <property type="component" value="Chromosome X"/>
</dbReference>
<reference evidence="1" key="2">
    <citation type="submission" date="2022-08" db="UniProtKB">
        <authorList>
            <consortium name="EnsemblMetazoa"/>
        </authorList>
    </citation>
    <scope>IDENTIFICATION</scope>
    <source>
        <strain evidence="1">STECLA/ALBI9_A</strain>
    </source>
</reference>
<keyword evidence="2" id="KW-1185">Reference proteome</keyword>
<dbReference type="VEuPathDB" id="VectorBase:AALB014581"/>
<dbReference type="AlphaFoldDB" id="A0A182FY82"/>
<sequence length="21" mass="2429">MKDLGCSEDSLFLREKQSVGW</sequence>
<evidence type="ECO:0000313" key="2">
    <source>
        <dbReference type="Proteomes" id="UP000069272"/>
    </source>
</evidence>
<dbReference type="EnsemblMetazoa" id="AALB014581-RB">
    <property type="protein sequence ID" value="AALB014581-PB"/>
    <property type="gene ID" value="AALB014581"/>
</dbReference>
<evidence type="ECO:0000313" key="1">
    <source>
        <dbReference type="EnsemblMetazoa" id="AALB014581-PD"/>
    </source>
</evidence>
<organism evidence="1 2">
    <name type="scientific">Anopheles albimanus</name>
    <name type="common">New world malaria mosquito</name>
    <dbReference type="NCBI Taxonomy" id="7167"/>
    <lineage>
        <taxon>Eukaryota</taxon>
        <taxon>Metazoa</taxon>
        <taxon>Ecdysozoa</taxon>
        <taxon>Arthropoda</taxon>
        <taxon>Hexapoda</taxon>
        <taxon>Insecta</taxon>
        <taxon>Pterygota</taxon>
        <taxon>Neoptera</taxon>
        <taxon>Endopterygota</taxon>
        <taxon>Diptera</taxon>
        <taxon>Nematocera</taxon>
        <taxon>Culicoidea</taxon>
        <taxon>Culicidae</taxon>
        <taxon>Anophelinae</taxon>
        <taxon>Anopheles</taxon>
    </lineage>
</organism>